<reference evidence="5" key="1">
    <citation type="submission" date="2017-02" db="UniProtKB">
        <authorList>
            <consortium name="WormBaseParasite"/>
        </authorList>
    </citation>
    <scope>IDENTIFICATION</scope>
</reference>
<dbReference type="InterPro" id="IPR003961">
    <property type="entry name" value="FN3_dom"/>
</dbReference>
<dbReference type="WBParaSite" id="EEL_0000244601-mRNA-1">
    <property type="protein sequence ID" value="EEL_0000244601-mRNA-1"/>
    <property type="gene ID" value="EEL_0000244601"/>
</dbReference>
<feature type="domain" description="Fibronectin type-III" evidence="3">
    <location>
        <begin position="449"/>
        <end position="543"/>
    </location>
</feature>
<keyword evidence="2" id="KW-0732">Signal</keyword>
<keyword evidence="1" id="KW-0677">Repeat</keyword>
<sequence length="550" mass="62363">MSAYSVSLQKLFVALILIYAIRVNNNFSGNEPHIRLRRETGGSQSLLTVEWEGIQTGDHPDDSVGGFAVEYRAEKDTQWHVHDGIIPYKGPNLQYRVQIPRLPTGIAYFVRIKVLGKNGKILVETPEIRARNEMVSIKCESDELTSPRNLEVTQTGQYSIAISWEPPECGSVGEYHIELAGIETKFDVHRQTVTHPSVSVTSLLPGTEYQVRVRAADRLRMLGPWNDYLLVAKTEGEAPNESDEIEIDYRTDSELRISWQPFDDERLQHYEVIAVEVDGESQGVERARVSPLHNSHIFVRLKPDTQYDVGVVAFVDHEPKLVYKLPAKTSESAGISWKEKPSITQESPQQFLVQWRKPLLPDQTISKFIVEYRLPNETEWRKYDDLMVDEETDDYHIQFDGMYDGSLYSFRILAVDDELKMVAKTAEVYSCIITVGSAASDSCIGDAGIPQNVRANVMSESTIQFTWKKPHCDETYGPIDGYEYTFWNVETDVQPETASYVGRNTVVLDDLDSGTRYAFRVRSRAGHGHSSWSDIVNAETEIHSGPKGRF</sequence>
<organism evidence="4 5">
    <name type="scientific">Elaeophora elaphi</name>
    <dbReference type="NCBI Taxonomy" id="1147741"/>
    <lineage>
        <taxon>Eukaryota</taxon>
        <taxon>Metazoa</taxon>
        <taxon>Ecdysozoa</taxon>
        <taxon>Nematoda</taxon>
        <taxon>Chromadorea</taxon>
        <taxon>Rhabditida</taxon>
        <taxon>Spirurina</taxon>
        <taxon>Spiruromorpha</taxon>
        <taxon>Filarioidea</taxon>
        <taxon>Onchocercidae</taxon>
        <taxon>Elaeophora</taxon>
    </lineage>
</organism>
<keyword evidence="4" id="KW-1185">Reference proteome</keyword>
<dbReference type="InterPro" id="IPR050991">
    <property type="entry name" value="ECM_Regulatory_Proteins"/>
</dbReference>
<dbReference type="STRING" id="1147741.A0A0R3RLT7"/>
<proteinExistence type="predicted"/>
<feature type="chain" id="PRO_5006447614" evidence="2">
    <location>
        <begin position="24"/>
        <end position="550"/>
    </location>
</feature>
<evidence type="ECO:0000256" key="2">
    <source>
        <dbReference type="SAM" id="SignalP"/>
    </source>
</evidence>
<dbReference type="CDD" id="cd00063">
    <property type="entry name" value="FN3"/>
    <property type="match status" value="4"/>
</dbReference>
<dbReference type="InterPro" id="IPR036116">
    <property type="entry name" value="FN3_sf"/>
</dbReference>
<name>A0A0R3RLT7_9BILA</name>
<evidence type="ECO:0000313" key="5">
    <source>
        <dbReference type="WBParaSite" id="EEL_0000244601-mRNA-1"/>
    </source>
</evidence>
<dbReference type="Gene3D" id="2.60.40.10">
    <property type="entry name" value="Immunoglobulins"/>
    <property type="match status" value="4"/>
</dbReference>
<dbReference type="PROSITE" id="PS50853">
    <property type="entry name" value="FN3"/>
    <property type="match status" value="4"/>
</dbReference>
<dbReference type="InterPro" id="IPR013783">
    <property type="entry name" value="Ig-like_fold"/>
</dbReference>
<feature type="domain" description="Fibronectin type-III" evidence="3">
    <location>
        <begin position="241"/>
        <end position="332"/>
    </location>
</feature>
<evidence type="ECO:0000313" key="4">
    <source>
        <dbReference type="Proteomes" id="UP000050640"/>
    </source>
</evidence>
<accession>A0A0R3RLT7</accession>
<protein>
    <submittedName>
        <fullName evidence="5">Fibronectin type-III domain-containing protein</fullName>
    </submittedName>
</protein>
<dbReference type="Proteomes" id="UP000050640">
    <property type="component" value="Unplaced"/>
</dbReference>
<dbReference type="Pfam" id="PF00041">
    <property type="entry name" value="fn3"/>
    <property type="match status" value="4"/>
</dbReference>
<dbReference type="SUPFAM" id="SSF49265">
    <property type="entry name" value="Fibronectin type III"/>
    <property type="match status" value="2"/>
</dbReference>
<feature type="domain" description="Fibronectin type-III" evidence="3">
    <location>
        <begin position="337"/>
        <end position="438"/>
    </location>
</feature>
<feature type="signal peptide" evidence="2">
    <location>
        <begin position="1"/>
        <end position="23"/>
    </location>
</feature>
<dbReference type="SMART" id="SM00060">
    <property type="entry name" value="FN3"/>
    <property type="match status" value="5"/>
</dbReference>
<feature type="domain" description="Fibronectin type-III" evidence="3">
    <location>
        <begin position="146"/>
        <end position="237"/>
    </location>
</feature>
<evidence type="ECO:0000256" key="1">
    <source>
        <dbReference type="ARBA" id="ARBA00022737"/>
    </source>
</evidence>
<dbReference type="PANTHER" id="PTHR46708:SF2">
    <property type="entry name" value="FIBRONECTIN TYPE-III DOMAIN-CONTAINING PROTEIN"/>
    <property type="match status" value="1"/>
</dbReference>
<dbReference type="PANTHER" id="PTHR46708">
    <property type="entry name" value="TENASCIN"/>
    <property type="match status" value="1"/>
</dbReference>
<evidence type="ECO:0000259" key="3">
    <source>
        <dbReference type="PROSITE" id="PS50853"/>
    </source>
</evidence>
<dbReference type="AlphaFoldDB" id="A0A0R3RLT7"/>